<organism evidence="2 3">
    <name type="scientific">Streblomastix strix</name>
    <dbReference type="NCBI Taxonomy" id="222440"/>
    <lineage>
        <taxon>Eukaryota</taxon>
        <taxon>Metamonada</taxon>
        <taxon>Preaxostyla</taxon>
        <taxon>Oxymonadida</taxon>
        <taxon>Streblomastigidae</taxon>
        <taxon>Streblomastix</taxon>
    </lineage>
</organism>
<accession>A0A5J4X324</accession>
<evidence type="ECO:0000256" key="1">
    <source>
        <dbReference type="SAM" id="MobiDB-lite"/>
    </source>
</evidence>
<evidence type="ECO:0000313" key="2">
    <source>
        <dbReference type="EMBL" id="KAA6401697.1"/>
    </source>
</evidence>
<evidence type="ECO:0000313" key="3">
    <source>
        <dbReference type="Proteomes" id="UP000324800"/>
    </source>
</evidence>
<feature type="region of interest" description="Disordered" evidence="1">
    <location>
        <begin position="197"/>
        <end position="218"/>
    </location>
</feature>
<dbReference type="AlphaFoldDB" id="A0A5J4X324"/>
<reference evidence="2 3" key="1">
    <citation type="submission" date="2019-03" db="EMBL/GenBank/DDBJ databases">
        <title>Single cell metagenomics reveals metabolic interactions within the superorganism composed of flagellate Streblomastix strix and complex community of Bacteroidetes bacteria on its surface.</title>
        <authorList>
            <person name="Treitli S.C."/>
            <person name="Kolisko M."/>
            <person name="Husnik F."/>
            <person name="Keeling P."/>
            <person name="Hampl V."/>
        </authorList>
    </citation>
    <scope>NUCLEOTIDE SEQUENCE [LARGE SCALE GENOMIC DNA]</scope>
    <source>
        <strain evidence="2">ST1C</strain>
    </source>
</reference>
<name>A0A5J4X324_9EUKA</name>
<protein>
    <submittedName>
        <fullName evidence="2">Uncharacterized protein</fullName>
    </submittedName>
</protein>
<gene>
    <name evidence="2" type="ORF">EZS28_002782</name>
</gene>
<dbReference type="EMBL" id="SNRW01000348">
    <property type="protein sequence ID" value="KAA6401697.1"/>
    <property type="molecule type" value="Genomic_DNA"/>
</dbReference>
<comment type="caution">
    <text evidence="2">The sequence shown here is derived from an EMBL/GenBank/DDBJ whole genome shotgun (WGS) entry which is preliminary data.</text>
</comment>
<proteinExistence type="predicted"/>
<feature type="compositionally biased region" description="Basic and acidic residues" evidence="1">
    <location>
        <begin position="208"/>
        <end position="218"/>
    </location>
</feature>
<dbReference type="Proteomes" id="UP000324800">
    <property type="component" value="Unassembled WGS sequence"/>
</dbReference>
<sequence length="218" mass="25506">MRKCWSQSIATQNSNKQSLFSSSRRDILHNRHQHHQHRHIDGEIRKEIVKIVGVLWPSKFDPNKMEPKDCWRRSAELKKWQYKNLLSISESREMQSSESSHVYADCARAVSLAESMLIAEIHQIIPNYQSSRYQIDACLMCPTAGACLRSIHYAYSTQGQTRNQAQVNYRSTKSQSPSAHDNVMYYSRCDNYIEKGRRQTNDNQRASNCERRVEKNHQ</sequence>